<reference evidence="1 2" key="1">
    <citation type="submission" date="2019-06" db="EMBL/GenBank/DDBJ databases">
        <title>Sequencing the genomes of 1000 actinobacteria strains.</title>
        <authorList>
            <person name="Klenk H.-P."/>
        </authorList>
    </citation>
    <scope>NUCLEOTIDE SEQUENCE [LARGE SCALE GENOMIC DNA]</scope>
    <source>
        <strain evidence="1 2">DSM 18031</strain>
    </source>
</reference>
<dbReference type="AlphaFoldDB" id="A0A543I6G7"/>
<evidence type="ECO:0000313" key="1">
    <source>
        <dbReference type="EMBL" id="TQM66193.1"/>
    </source>
</evidence>
<dbReference type="EMBL" id="VFPN01000001">
    <property type="protein sequence ID" value="TQM66193.1"/>
    <property type="molecule type" value="Genomic_DNA"/>
</dbReference>
<sequence length="103" mass="11794">MARDIQSVPNSEFAVLVVVLYCLYGCFNFNTCHYCYGSGTVPVLLCLTASQEYSSSILYDPRNHVFRNRFYDFQFNFLCAGFRFLPGESLVVSIRGSNNWFGE</sequence>
<evidence type="ECO:0000313" key="2">
    <source>
        <dbReference type="Proteomes" id="UP000318331"/>
    </source>
</evidence>
<keyword evidence="2" id="KW-1185">Reference proteome</keyword>
<comment type="caution">
    <text evidence="1">The sequence shown here is derived from an EMBL/GenBank/DDBJ whole genome shotgun (WGS) entry which is preliminary data.</text>
</comment>
<proteinExistence type="predicted"/>
<accession>A0A543I6G7</accession>
<protein>
    <submittedName>
        <fullName evidence="1">Uncharacterized protein</fullName>
    </submittedName>
</protein>
<dbReference type="Proteomes" id="UP000318331">
    <property type="component" value="Unassembled WGS sequence"/>
</dbReference>
<name>A0A543I6G7_9MICO</name>
<gene>
    <name evidence="1" type="ORF">FB466_1024</name>
</gene>
<organism evidence="1 2">
    <name type="scientific">Klugiella xanthotipulae</name>
    <dbReference type="NCBI Taxonomy" id="244735"/>
    <lineage>
        <taxon>Bacteria</taxon>
        <taxon>Bacillati</taxon>
        <taxon>Actinomycetota</taxon>
        <taxon>Actinomycetes</taxon>
        <taxon>Micrococcales</taxon>
        <taxon>Microbacteriaceae</taxon>
        <taxon>Klugiella</taxon>
    </lineage>
</organism>